<dbReference type="AlphaFoldDB" id="A0A520MT28"/>
<feature type="binding site" evidence="1">
    <location>
        <position position="57"/>
    </location>
    <ligand>
        <name>substrate</name>
    </ligand>
</feature>
<dbReference type="Pfam" id="PF01812">
    <property type="entry name" value="5-FTHF_cyc-lig"/>
    <property type="match status" value="1"/>
</dbReference>
<comment type="similarity">
    <text evidence="2">Belongs to the 5-formyltetrahydrofolate cyclo-ligase family.</text>
</comment>
<sequence>MVQMSKISLRKAYKKIRDNLTDNEVKTLSASINNTLLTQNEYTQASNIGSYYPINNEVIIKNIEGKKYFYPKINKQKLNFFKDSDDFFINNFGIKEPVHSKEAQLDELDLFLVPLIAFNEKLFRIGYGGGFYDKTFSPFTKAKNKPILIGLGYDCLKSEINFQTKQDIRLDMIITDKGVYV</sequence>
<dbReference type="InterPro" id="IPR037171">
    <property type="entry name" value="NagB/RpiA_transferase-like"/>
</dbReference>
<evidence type="ECO:0000256" key="1">
    <source>
        <dbReference type="PIRSR" id="PIRSR006806-1"/>
    </source>
</evidence>
<reference evidence="3 4" key="1">
    <citation type="submission" date="2019-02" db="EMBL/GenBank/DDBJ databases">
        <title>Prokaryotic population dynamics and viral predation in marine succession experiment using metagenomics: the confinement effect.</title>
        <authorList>
            <person name="Haro-Moreno J.M."/>
            <person name="Rodriguez-Valera F."/>
            <person name="Lopez-Perez M."/>
        </authorList>
    </citation>
    <scope>NUCLEOTIDE SEQUENCE [LARGE SCALE GENOMIC DNA]</scope>
    <source>
        <strain evidence="3">MED-G166</strain>
    </source>
</reference>
<dbReference type="EMBL" id="SHBL01000008">
    <property type="protein sequence ID" value="RZO24385.1"/>
    <property type="molecule type" value="Genomic_DNA"/>
</dbReference>
<keyword evidence="2" id="KW-0479">Metal-binding</keyword>
<keyword evidence="3" id="KW-0436">Ligase</keyword>
<dbReference type="PIRSF" id="PIRSF006806">
    <property type="entry name" value="FTHF_cligase"/>
    <property type="match status" value="1"/>
</dbReference>
<protein>
    <recommendedName>
        <fullName evidence="2">5-formyltetrahydrofolate cyclo-ligase</fullName>
        <ecNumber evidence="2">6.3.3.2</ecNumber>
    </recommendedName>
</protein>
<feature type="binding site" evidence="1">
    <location>
        <begin position="6"/>
        <end position="10"/>
    </location>
    <ligand>
        <name>ATP</name>
        <dbReference type="ChEBI" id="CHEBI:30616"/>
    </ligand>
</feature>
<feature type="binding site" evidence="1">
    <location>
        <begin position="124"/>
        <end position="132"/>
    </location>
    <ligand>
        <name>ATP</name>
        <dbReference type="ChEBI" id="CHEBI:30616"/>
    </ligand>
</feature>
<dbReference type="PANTHER" id="PTHR23407">
    <property type="entry name" value="ATPASE INHIBITOR/5-FORMYLTETRAHYDROFOLATE CYCLO-LIGASE"/>
    <property type="match status" value="1"/>
</dbReference>
<gene>
    <name evidence="3" type="ORF">EVA99_01630</name>
</gene>
<dbReference type="PANTHER" id="PTHR23407:SF11">
    <property type="entry name" value="CHROMOSOME UNDETERMINED SCAFFOLD_24, WHOLE GENOME SHOTGUN SEQUENCE"/>
    <property type="match status" value="1"/>
</dbReference>
<dbReference type="GO" id="GO:0005524">
    <property type="term" value="F:ATP binding"/>
    <property type="evidence" value="ECO:0007669"/>
    <property type="project" value="UniProtKB-KW"/>
</dbReference>
<keyword evidence="2" id="KW-0460">Magnesium</keyword>
<accession>A0A520MT28</accession>
<keyword evidence="1 2" id="KW-0547">Nucleotide-binding</keyword>
<dbReference type="GO" id="GO:0009396">
    <property type="term" value="P:folic acid-containing compound biosynthetic process"/>
    <property type="evidence" value="ECO:0007669"/>
    <property type="project" value="TreeGrafter"/>
</dbReference>
<keyword evidence="1 2" id="KW-0067">ATP-binding</keyword>
<comment type="caution">
    <text evidence="3">The sequence shown here is derived from an EMBL/GenBank/DDBJ whole genome shotgun (WGS) entry which is preliminary data.</text>
</comment>
<evidence type="ECO:0000256" key="2">
    <source>
        <dbReference type="RuleBase" id="RU361279"/>
    </source>
</evidence>
<dbReference type="GO" id="GO:0035999">
    <property type="term" value="P:tetrahydrofolate interconversion"/>
    <property type="evidence" value="ECO:0007669"/>
    <property type="project" value="TreeGrafter"/>
</dbReference>
<dbReference type="SUPFAM" id="SSF100950">
    <property type="entry name" value="NagB/RpiA/CoA transferase-like"/>
    <property type="match status" value="1"/>
</dbReference>
<evidence type="ECO:0000313" key="3">
    <source>
        <dbReference type="EMBL" id="RZO24385.1"/>
    </source>
</evidence>
<dbReference type="GO" id="GO:0046872">
    <property type="term" value="F:metal ion binding"/>
    <property type="evidence" value="ECO:0007669"/>
    <property type="project" value="UniProtKB-KW"/>
</dbReference>
<dbReference type="NCBIfam" id="TIGR02727">
    <property type="entry name" value="MTHFS_bact"/>
    <property type="match status" value="1"/>
</dbReference>
<proteinExistence type="inferred from homology"/>
<dbReference type="Proteomes" id="UP000320146">
    <property type="component" value="Unassembled WGS sequence"/>
</dbReference>
<dbReference type="InterPro" id="IPR024185">
    <property type="entry name" value="FTHF_cligase-like_sf"/>
</dbReference>
<name>A0A520MT28_9GAMM</name>
<comment type="cofactor">
    <cofactor evidence="2">
        <name>Mg(2+)</name>
        <dbReference type="ChEBI" id="CHEBI:18420"/>
    </cofactor>
</comment>
<dbReference type="EC" id="6.3.3.2" evidence="2"/>
<evidence type="ECO:0000313" key="4">
    <source>
        <dbReference type="Proteomes" id="UP000320146"/>
    </source>
</evidence>
<dbReference type="Gene3D" id="3.40.50.10420">
    <property type="entry name" value="NagB/RpiA/CoA transferase-like"/>
    <property type="match status" value="1"/>
</dbReference>
<organism evidence="3 4">
    <name type="scientific">SAR86 cluster bacterium</name>
    <dbReference type="NCBI Taxonomy" id="2030880"/>
    <lineage>
        <taxon>Bacteria</taxon>
        <taxon>Pseudomonadati</taxon>
        <taxon>Pseudomonadota</taxon>
        <taxon>Gammaproteobacteria</taxon>
        <taxon>SAR86 cluster</taxon>
    </lineage>
</organism>
<dbReference type="GO" id="GO:0030272">
    <property type="term" value="F:5-formyltetrahydrofolate cyclo-ligase activity"/>
    <property type="evidence" value="ECO:0007669"/>
    <property type="project" value="UniProtKB-EC"/>
</dbReference>
<comment type="catalytic activity">
    <reaction evidence="2">
        <text>(6S)-5-formyl-5,6,7,8-tetrahydrofolate + ATP = (6R)-5,10-methenyltetrahydrofolate + ADP + phosphate</text>
        <dbReference type="Rhea" id="RHEA:10488"/>
        <dbReference type="ChEBI" id="CHEBI:30616"/>
        <dbReference type="ChEBI" id="CHEBI:43474"/>
        <dbReference type="ChEBI" id="CHEBI:57455"/>
        <dbReference type="ChEBI" id="CHEBI:57457"/>
        <dbReference type="ChEBI" id="CHEBI:456216"/>
        <dbReference type="EC" id="6.3.3.2"/>
    </reaction>
</comment>
<dbReference type="InterPro" id="IPR002698">
    <property type="entry name" value="FTHF_cligase"/>
</dbReference>